<organism evidence="1">
    <name type="scientific">Anguilla anguilla</name>
    <name type="common">European freshwater eel</name>
    <name type="synonym">Muraena anguilla</name>
    <dbReference type="NCBI Taxonomy" id="7936"/>
    <lineage>
        <taxon>Eukaryota</taxon>
        <taxon>Metazoa</taxon>
        <taxon>Chordata</taxon>
        <taxon>Craniata</taxon>
        <taxon>Vertebrata</taxon>
        <taxon>Euteleostomi</taxon>
        <taxon>Actinopterygii</taxon>
        <taxon>Neopterygii</taxon>
        <taxon>Teleostei</taxon>
        <taxon>Anguilliformes</taxon>
        <taxon>Anguillidae</taxon>
        <taxon>Anguilla</taxon>
    </lineage>
</organism>
<dbReference type="EMBL" id="GBXM01076732">
    <property type="protein sequence ID" value="JAH31845.1"/>
    <property type="molecule type" value="Transcribed_RNA"/>
</dbReference>
<accession>A0A0E9RTS5</accession>
<protein>
    <submittedName>
        <fullName evidence="1">Uncharacterized protein</fullName>
    </submittedName>
</protein>
<name>A0A0E9RTS5_ANGAN</name>
<reference evidence="1" key="1">
    <citation type="submission" date="2014-11" db="EMBL/GenBank/DDBJ databases">
        <authorList>
            <person name="Amaro Gonzalez C."/>
        </authorList>
    </citation>
    <scope>NUCLEOTIDE SEQUENCE</scope>
</reference>
<sequence>MRKTQACLWTAAAKREIQTGDVSVSRSQPGPLQISFLNT</sequence>
<evidence type="ECO:0000313" key="1">
    <source>
        <dbReference type="EMBL" id="JAH31845.1"/>
    </source>
</evidence>
<reference evidence="1" key="2">
    <citation type="journal article" date="2015" name="Fish Shellfish Immunol.">
        <title>Early steps in the European eel (Anguilla anguilla)-Vibrio vulnificus interaction in the gills: Role of the RtxA13 toxin.</title>
        <authorList>
            <person name="Callol A."/>
            <person name="Pajuelo D."/>
            <person name="Ebbesson L."/>
            <person name="Teles M."/>
            <person name="MacKenzie S."/>
            <person name="Amaro C."/>
        </authorList>
    </citation>
    <scope>NUCLEOTIDE SEQUENCE</scope>
</reference>
<proteinExistence type="predicted"/>
<dbReference type="AlphaFoldDB" id="A0A0E9RTS5"/>